<feature type="non-terminal residue" evidence="5">
    <location>
        <position position="1"/>
    </location>
</feature>
<dbReference type="AlphaFoldDB" id="T2MHN1"/>
<dbReference type="InterPro" id="IPR029058">
    <property type="entry name" value="AB_hydrolase_fold"/>
</dbReference>
<evidence type="ECO:0000256" key="1">
    <source>
        <dbReference type="ARBA" id="ARBA00010884"/>
    </source>
</evidence>
<evidence type="ECO:0000256" key="2">
    <source>
        <dbReference type="PIRSR" id="PIRSR005211-1"/>
    </source>
</evidence>
<dbReference type="PANTHER" id="PTHR10794">
    <property type="entry name" value="ABHYDROLASE DOMAIN-CONTAINING PROTEIN"/>
    <property type="match status" value="1"/>
</dbReference>
<dbReference type="PIRSF" id="PIRSF005211">
    <property type="entry name" value="Ab_hydro_YheT"/>
    <property type="match status" value="1"/>
</dbReference>
<evidence type="ECO:0000259" key="4">
    <source>
        <dbReference type="Pfam" id="PF00561"/>
    </source>
</evidence>
<comment type="similarity">
    <text evidence="1">Belongs to the AB hydrolase superfamily. AB hydrolase 4 family.</text>
</comment>
<dbReference type="GO" id="GO:0043401">
    <property type="term" value="P:steroid hormone receptor signaling pathway"/>
    <property type="evidence" value="ECO:0007669"/>
    <property type="project" value="TreeGrafter"/>
</dbReference>
<dbReference type="Pfam" id="PF00561">
    <property type="entry name" value="Abhydrolase_1"/>
    <property type="match status" value="1"/>
</dbReference>
<dbReference type="GO" id="GO:0036126">
    <property type="term" value="C:sperm flagellum"/>
    <property type="evidence" value="ECO:0007669"/>
    <property type="project" value="TreeGrafter"/>
</dbReference>
<feature type="active site" description="Charge relay system" evidence="2">
    <location>
        <position position="369"/>
    </location>
</feature>
<dbReference type="InterPro" id="IPR012020">
    <property type="entry name" value="ABHD4"/>
</dbReference>
<keyword evidence="5" id="KW-0378">Hydrolase</keyword>
<organism evidence="5">
    <name type="scientific">Hydra vulgaris</name>
    <name type="common">Hydra</name>
    <name type="synonym">Hydra attenuata</name>
    <dbReference type="NCBI Taxonomy" id="6087"/>
    <lineage>
        <taxon>Eukaryota</taxon>
        <taxon>Metazoa</taxon>
        <taxon>Cnidaria</taxon>
        <taxon>Hydrozoa</taxon>
        <taxon>Hydroidolina</taxon>
        <taxon>Anthoathecata</taxon>
        <taxon>Aplanulata</taxon>
        <taxon>Hydridae</taxon>
        <taxon>Hydra</taxon>
    </lineage>
</organism>
<proteinExistence type="evidence at transcript level"/>
<evidence type="ECO:0000313" key="5">
    <source>
        <dbReference type="EMBL" id="CDG71455.1"/>
    </source>
</evidence>
<dbReference type="InterPro" id="IPR050960">
    <property type="entry name" value="AB_hydrolase_4_sf"/>
</dbReference>
<dbReference type="Gene3D" id="3.40.50.1820">
    <property type="entry name" value="alpha/beta hydrolase"/>
    <property type="match status" value="1"/>
</dbReference>
<dbReference type="EMBL" id="HAAD01005223">
    <property type="protein sequence ID" value="CDG71455.1"/>
    <property type="molecule type" value="mRNA"/>
</dbReference>
<dbReference type="GO" id="GO:0047372">
    <property type="term" value="F:monoacylglycerol lipase activity"/>
    <property type="evidence" value="ECO:0007669"/>
    <property type="project" value="TreeGrafter"/>
</dbReference>
<dbReference type="InterPro" id="IPR000073">
    <property type="entry name" value="AB_hydrolase_1"/>
</dbReference>
<evidence type="ECO:0000256" key="3">
    <source>
        <dbReference type="SAM" id="Phobius"/>
    </source>
</evidence>
<dbReference type="OrthoDB" id="5954035at2759"/>
<accession>T2MHN1</accession>
<dbReference type="GO" id="GO:0097524">
    <property type="term" value="C:sperm plasma membrane"/>
    <property type="evidence" value="ECO:0007669"/>
    <property type="project" value="TreeGrafter"/>
</dbReference>
<dbReference type="GO" id="GO:0048240">
    <property type="term" value="P:sperm capacitation"/>
    <property type="evidence" value="ECO:0007669"/>
    <property type="project" value="TreeGrafter"/>
</dbReference>
<gene>
    <name evidence="5" type="primary">ABHD2</name>
</gene>
<feature type="domain" description="AB hydrolase-1" evidence="4">
    <location>
        <begin position="122"/>
        <end position="375"/>
    </location>
</feature>
<feature type="transmembrane region" description="Helical" evidence="3">
    <location>
        <begin position="7"/>
        <end position="30"/>
    </location>
</feature>
<dbReference type="GO" id="GO:0051792">
    <property type="term" value="P:medium-chain fatty acid biosynthetic process"/>
    <property type="evidence" value="ECO:0007669"/>
    <property type="project" value="TreeGrafter"/>
</dbReference>
<reference evidence="5" key="1">
    <citation type="journal article" date="2013" name="Genome Biol. Evol.">
        <title>Punctuated emergences of genetic and phenotypic innovations in eumetazoan, bilaterian, euteleostome, and hominidae ancestors.</title>
        <authorList>
            <person name="Wenger Y."/>
            <person name="Galliot B."/>
        </authorList>
    </citation>
    <scope>NUCLEOTIDE SEQUENCE</scope>
    <source>
        <tissue evidence="5">Whole animals</tissue>
    </source>
</reference>
<name>T2MHN1_HYDVU</name>
<dbReference type="GO" id="GO:0046464">
    <property type="term" value="P:acylglycerol catabolic process"/>
    <property type="evidence" value="ECO:0007669"/>
    <property type="project" value="TreeGrafter"/>
</dbReference>
<sequence length="416" mass="47341">FSNKKEILLKVMLVFICVFVIIIIIIQILWNAKTSPKTEIYHSGESNIIKKIIDGCSIIHESYVPIHIWGKSGHLQSIFFSAIGRFGKTPKYESHRYKLGGDDGSLVSYDLFTTKVHKNSVTIVVVPGICNHSENKYIKVFAQHMNQHGYKVAVLNHTGALKNVPLTRPRIFTYGYTDDLDLVVSDLIVKNPGEKLIGIGFSLGANVLMKYLGEKPERQLNFLFAASLCQGYNLPECITVMSEWDNLRRLYYFGLTRNMLKVISYHKDKFESHSIKNNIPLDWKRISSAKALHELDHHFTAKVYGDISDMAAFYRSNSSSTYMKNIFIPTLVLNAKDDPLIPESLFKYPRSLCDTNPNVVFVVTPYGGHLGFFEGGYIIPNRLSWLDRMLLEFTNVALDVVIKNDVLEPKEVVFEC</sequence>
<feature type="active site" description="Charge relay system" evidence="2">
    <location>
        <position position="202"/>
    </location>
</feature>
<keyword evidence="3" id="KW-0472">Membrane</keyword>
<keyword evidence="3" id="KW-0812">Transmembrane</keyword>
<keyword evidence="3" id="KW-1133">Transmembrane helix</keyword>
<dbReference type="GO" id="GO:0008126">
    <property type="term" value="F:acetylesterase activity"/>
    <property type="evidence" value="ECO:0007669"/>
    <property type="project" value="TreeGrafter"/>
</dbReference>
<feature type="active site" description="Charge relay system" evidence="2">
    <location>
        <position position="338"/>
    </location>
</feature>
<protein>
    <submittedName>
        <fullName evidence="5">Abhydrolase domain-containing protein 2</fullName>
    </submittedName>
</protein>
<dbReference type="GO" id="GO:0051793">
    <property type="term" value="P:medium-chain fatty acid catabolic process"/>
    <property type="evidence" value="ECO:0007669"/>
    <property type="project" value="TreeGrafter"/>
</dbReference>
<dbReference type="PANTHER" id="PTHR10794:SF45">
    <property type="entry name" value="MONOACYLGLYCEROL LIPASE ABHD2"/>
    <property type="match status" value="1"/>
</dbReference>
<dbReference type="SUPFAM" id="SSF53474">
    <property type="entry name" value="alpha/beta-Hydrolases"/>
    <property type="match status" value="1"/>
</dbReference>